<evidence type="ECO:0000256" key="3">
    <source>
        <dbReference type="ARBA" id="ARBA00022691"/>
    </source>
</evidence>
<dbReference type="Gene3D" id="3.40.50.150">
    <property type="entry name" value="Vaccinia Virus protein VP39"/>
    <property type="match status" value="1"/>
</dbReference>
<evidence type="ECO:0000256" key="1">
    <source>
        <dbReference type="ARBA" id="ARBA00022603"/>
    </source>
</evidence>
<evidence type="ECO:0000256" key="2">
    <source>
        <dbReference type="ARBA" id="ARBA00022679"/>
    </source>
</evidence>
<reference evidence="7" key="1">
    <citation type="submission" date="2016-10" db="EMBL/GenBank/DDBJ databases">
        <authorList>
            <person name="Varghese N."/>
            <person name="Submissions S."/>
        </authorList>
    </citation>
    <scope>NUCLEOTIDE SEQUENCE [LARGE SCALE GENOMIC DNA]</scope>
    <source>
        <strain evidence="7">DSM 43161</strain>
    </source>
</reference>
<keyword evidence="7" id="KW-1185">Reference proteome</keyword>
<dbReference type="EMBL" id="FOWE01000001">
    <property type="protein sequence ID" value="SFN81241.1"/>
    <property type="molecule type" value="Genomic_DNA"/>
</dbReference>
<dbReference type="PANTHER" id="PTHR43464">
    <property type="entry name" value="METHYLTRANSFERASE"/>
    <property type="match status" value="1"/>
</dbReference>
<keyword evidence="3" id="KW-0949">S-adenosyl-L-methionine</keyword>
<dbReference type="PANTHER" id="PTHR43464:SF19">
    <property type="entry name" value="UBIQUINONE BIOSYNTHESIS O-METHYLTRANSFERASE, MITOCHONDRIAL"/>
    <property type="match status" value="1"/>
</dbReference>
<gene>
    <name evidence="6" type="ORF">SAMN05660359_00053</name>
</gene>
<feature type="domain" description="Methyltransferase type 11" evidence="5">
    <location>
        <begin position="53"/>
        <end position="141"/>
    </location>
</feature>
<sequence>MGMDRSATLRRSVRLFRAFLREQSDPDLFYGVLAEDSVRQLARHADLAGATVLDVGGGPGYFSQAFRAAGARYVGLEPDAGEMAARGEPEPGTLRGSGEALPVRTGAVDVCYSSNVLEHVRRPWLMADEMVRVTRPGGTVYLSYTPWLSPWGGHETAPWHYLGGAYARRRHRRRTGSEPKNRFGESLFAVSVGATLGWARRCQDAEVVSVHPRYHPWWAAWVVRVPGLREVVSWNLVVVLRKHGDAAGAPGSGHVLQATGDGKSSSPRR</sequence>
<organism evidence="6 7">
    <name type="scientific">Geodermatophilus obscurus</name>
    <dbReference type="NCBI Taxonomy" id="1861"/>
    <lineage>
        <taxon>Bacteria</taxon>
        <taxon>Bacillati</taxon>
        <taxon>Actinomycetota</taxon>
        <taxon>Actinomycetes</taxon>
        <taxon>Geodermatophilales</taxon>
        <taxon>Geodermatophilaceae</taxon>
        <taxon>Geodermatophilus</taxon>
    </lineage>
</organism>
<dbReference type="SUPFAM" id="SSF53335">
    <property type="entry name" value="S-adenosyl-L-methionine-dependent methyltransferases"/>
    <property type="match status" value="1"/>
</dbReference>
<evidence type="ECO:0000313" key="6">
    <source>
        <dbReference type="EMBL" id="SFN81241.1"/>
    </source>
</evidence>
<dbReference type="GO" id="GO:0008757">
    <property type="term" value="F:S-adenosylmethionine-dependent methyltransferase activity"/>
    <property type="evidence" value="ECO:0007669"/>
    <property type="project" value="InterPro"/>
</dbReference>
<dbReference type="CDD" id="cd02440">
    <property type="entry name" value="AdoMet_MTases"/>
    <property type="match status" value="1"/>
</dbReference>
<feature type="region of interest" description="Disordered" evidence="4">
    <location>
        <begin position="249"/>
        <end position="269"/>
    </location>
</feature>
<dbReference type="GO" id="GO:0032259">
    <property type="term" value="P:methylation"/>
    <property type="evidence" value="ECO:0007669"/>
    <property type="project" value="UniProtKB-KW"/>
</dbReference>
<dbReference type="AlphaFoldDB" id="A0A1I5C3M0"/>
<evidence type="ECO:0000256" key="4">
    <source>
        <dbReference type="SAM" id="MobiDB-lite"/>
    </source>
</evidence>
<dbReference type="Pfam" id="PF08241">
    <property type="entry name" value="Methyltransf_11"/>
    <property type="match status" value="1"/>
</dbReference>
<accession>A0A1I5C3M0</accession>
<keyword evidence="2 6" id="KW-0808">Transferase</keyword>
<dbReference type="InterPro" id="IPR013216">
    <property type="entry name" value="Methyltransf_11"/>
</dbReference>
<dbReference type="Proteomes" id="UP000183642">
    <property type="component" value="Unassembled WGS sequence"/>
</dbReference>
<dbReference type="InterPro" id="IPR029063">
    <property type="entry name" value="SAM-dependent_MTases_sf"/>
</dbReference>
<protein>
    <submittedName>
        <fullName evidence="6">Methyltransferase domain-containing protein</fullName>
    </submittedName>
</protein>
<evidence type="ECO:0000259" key="5">
    <source>
        <dbReference type="Pfam" id="PF08241"/>
    </source>
</evidence>
<proteinExistence type="predicted"/>
<name>A0A1I5C3M0_9ACTN</name>
<keyword evidence="1 6" id="KW-0489">Methyltransferase</keyword>
<evidence type="ECO:0000313" key="7">
    <source>
        <dbReference type="Proteomes" id="UP000183642"/>
    </source>
</evidence>